<keyword evidence="2" id="KW-1185">Reference proteome</keyword>
<proteinExistence type="predicted"/>
<comment type="caution">
    <text evidence="1">The sequence shown here is derived from an EMBL/GenBank/DDBJ whole genome shotgun (WGS) entry which is preliminary data.</text>
</comment>
<evidence type="ECO:0000313" key="2">
    <source>
        <dbReference type="Proteomes" id="UP001472677"/>
    </source>
</evidence>
<sequence>MASALSKKLTRNSLASDLAGSKWQALMPSLDNRNRIQQFTSGPKLTALNIAIRRLGPKSLDGPKHWSNVFIKT</sequence>
<accession>A0ABR2F0B4</accession>
<evidence type="ECO:0000313" key="1">
    <source>
        <dbReference type="EMBL" id="KAK8568375.1"/>
    </source>
</evidence>
<gene>
    <name evidence="1" type="ORF">V6N12_006929</name>
</gene>
<organism evidence="1 2">
    <name type="scientific">Hibiscus sabdariffa</name>
    <name type="common">roselle</name>
    <dbReference type="NCBI Taxonomy" id="183260"/>
    <lineage>
        <taxon>Eukaryota</taxon>
        <taxon>Viridiplantae</taxon>
        <taxon>Streptophyta</taxon>
        <taxon>Embryophyta</taxon>
        <taxon>Tracheophyta</taxon>
        <taxon>Spermatophyta</taxon>
        <taxon>Magnoliopsida</taxon>
        <taxon>eudicotyledons</taxon>
        <taxon>Gunneridae</taxon>
        <taxon>Pentapetalae</taxon>
        <taxon>rosids</taxon>
        <taxon>malvids</taxon>
        <taxon>Malvales</taxon>
        <taxon>Malvaceae</taxon>
        <taxon>Malvoideae</taxon>
        <taxon>Hibiscus</taxon>
    </lineage>
</organism>
<reference evidence="1 2" key="1">
    <citation type="journal article" date="2024" name="G3 (Bethesda)">
        <title>Genome assembly of Hibiscus sabdariffa L. provides insights into metabolisms of medicinal natural products.</title>
        <authorList>
            <person name="Kim T."/>
        </authorList>
    </citation>
    <scope>NUCLEOTIDE SEQUENCE [LARGE SCALE GENOMIC DNA]</scope>
    <source>
        <strain evidence="1">TK-2024</strain>
        <tissue evidence="1">Old leaves</tissue>
    </source>
</reference>
<name>A0ABR2F0B4_9ROSI</name>
<protein>
    <submittedName>
        <fullName evidence="1">Uncharacterized protein</fullName>
    </submittedName>
</protein>
<dbReference type="EMBL" id="JBBPBM010000009">
    <property type="protein sequence ID" value="KAK8568375.1"/>
    <property type="molecule type" value="Genomic_DNA"/>
</dbReference>
<dbReference type="Proteomes" id="UP001472677">
    <property type="component" value="Unassembled WGS sequence"/>
</dbReference>